<dbReference type="Gene3D" id="2.60.40.1120">
    <property type="entry name" value="Carboxypeptidase-like, regulatory domain"/>
    <property type="match status" value="1"/>
</dbReference>
<dbReference type="Proteomes" id="UP000501240">
    <property type="component" value="Chromosome"/>
</dbReference>
<dbReference type="EMBL" id="CP053892">
    <property type="protein sequence ID" value="QKG24684.1"/>
    <property type="molecule type" value="Genomic_DNA"/>
</dbReference>
<sequence length="109" mass="11010">MHGDGGAMTQGCAAPEQTAHLPATVDLTNEAVIQGTVTRDGAPVSSAYARLLDSTGEFTAEVVTGDEGVFRFFAADGDWTVRVLAAGGVSVDNAVTAKTGEVAGLEVAI</sequence>
<name>A0A7D4A433_ACTVE</name>
<evidence type="ECO:0000313" key="2">
    <source>
        <dbReference type="Proteomes" id="UP000501240"/>
    </source>
</evidence>
<reference evidence="1 2" key="1">
    <citation type="submission" date="2020-05" db="EMBL/GenBank/DDBJ databases">
        <title>Actinomadura verrucosospora NRRL-B18236 (PFL_A860) Genome sequencing and assembly.</title>
        <authorList>
            <person name="Samborskyy M."/>
        </authorList>
    </citation>
    <scope>NUCLEOTIDE SEQUENCE [LARGE SCALE GENOMIC DNA]</scope>
    <source>
        <strain evidence="1 2">NRRL:B18236</strain>
    </source>
</reference>
<keyword evidence="2" id="KW-1185">Reference proteome</keyword>
<gene>
    <name evidence="1" type="ORF">ACTIVE_6333</name>
</gene>
<dbReference type="InterPro" id="IPR010814">
    <property type="entry name" value="DUF1416"/>
</dbReference>
<protein>
    <recommendedName>
        <fullName evidence="3">DUF1416 domain-containing protein</fullName>
    </recommendedName>
</protein>
<dbReference type="Pfam" id="PF07210">
    <property type="entry name" value="DUF1416"/>
    <property type="match status" value="1"/>
</dbReference>
<accession>A0A7D4A433</accession>
<dbReference type="AlphaFoldDB" id="A0A7D4A433"/>
<proteinExistence type="predicted"/>
<organism evidence="1 2">
    <name type="scientific">Actinomadura verrucosospora</name>
    <dbReference type="NCBI Taxonomy" id="46165"/>
    <lineage>
        <taxon>Bacteria</taxon>
        <taxon>Bacillati</taxon>
        <taxon>Actinomycetota</taxon>
        <taxon>Actinomycetes</taxon>
        <taxon>Streptosporangiales</taxon>
        <taxon>Thermomonosporaceae</taxon>
        <taxon>Actinomadura</taxon>
    </lineage>
</organism>
<evidence type="ECO:0008006" key="3">
    <source>
        <dbReference type="Google" id="ProtNLM"/>
    </source>
</evidence>
<dbReference type="SUPFAM" id="SSF49478">
    <property type="entry name" value="Cna protein B-type domain"/>
    <property type="match status" value="1"/>
</dbReference>
<evidence type="ECO:0000313" key="1">
    <source>
        <dbReference type="EMBL" id="QKG24684.1"/>
    </source>
</evidence>